<protein>
    <submittedName>
        <fullName evidence="1">Uncharacterized protein</fullName>
    </submittedName>
</protein>
<sequence length="102" mass="10867">MKAERLNLWLVCFGLAPCPLGAVEGGRWEDVDLFSAPSRHAHPAPPPYALRLPGAALALVPLLPSSHSLGRPSSGCPLEPTIINPPKSGRLPIKVLALFDRC</sequence>
<reference evidence="1" key="2">
    <citation type="submission" date="2015-03" db="EMBL/GenBank/DDBJ databases">
        <authorList>
            <person name="Chow C.-E.T."/>
            <person name="Winget D.M."/>
            <person name="White R.A.III."/>
            <person name="Hallam S.J."/>
            <person name="Suttle C.A."/>
        </authorList>
    </citation>
    <scope>NUCLEOTIDE SEQUENCE</scope>
    <source>
        <strain evidence="1">Anoxic3_1</strain>
    </source>
</reference>
<proteinExistence type="predicted"/>
<accession>A0A0F7L239</accession>
<reference evidence="1" key="1">
    <citation type="journal article" date="2015" name="Front. Microbiol.">
        <title>Combining genomic sequencing methods to explore viral diversity and reveal potential virus-host interactions.</title>
        <authorList>
            <person name="Chow C.E."/>
            <person name="Winget D.M."/>
            <person name="White R.A.III."/>
            <person name="Hallam S.J."/>
            <person name="Suttle C.A."/>
        </authorList>
    </citation>
    <scope>NUCLEOTIDE SEQUENCE</scope>
    <source>
        <strain evidence="1">Anoxic3_1</strain>
    </source>
</reference>
<name>A0A0F7L239_9VIRU</name>
<evidence type="ECO:0000313" key="1">
    <source>
        <dbReference type="EMBL" id="AKH45910.1"/>
    </source>
</evidence>
<organism evidence="1">
    <name type="scientific">uncultured marine virus</name>
    <dbReference type="NCBI Taxonomy" id="186617"/>
    <lineage>
        <taxon>Viruses</taxon>
        <taxon>environmental samples</taxon>
    </lineage>
</organism>
<dbReference type="EMBL" id="KR029577">
    <property type="protein sequence ID" value="AKH45910.1"/>
    <property type="molecule type" value="Genomic_DNA"/>
</dbReference>